<evidence type="ECO:0000256" key="1">
    <source>
        <dbReference type="SAM" id="MobiDB-lite"/>
    </source>
</evidence>
<proteinExistence type="predicted"/>
<feature type="compositionally biased region" description="Acidic residues" evidence="1">
    <location>
        <begin position="504"/>
        <end position="515"/>
    </location>
</feature>
<accession>A0A0C3B9X0</accession>
<reference evidence="2 3" key="1">
    <citation type="submission" date="2014-04" db="EMBL/GenBank/DDBJ databases">
        <authorList>
            <consortium name="DOE Joint Genome Institute"/>
            <person name="Kuo A."/>
            <person name="Zuccaro A."/>
            <person name="Kohler A."/>
            <person name="Nagy L.G."/>
            <person name="Floudas D."/>
            <person name="Copeland A."/>
            <person name="Barry K.W."/>
            <person name="Cichocki N."/>
            <person name="Veneault-Fourrey C."/>
            <person name="LaButti K."/>
            <person name="Lindquist E.A."/>
            <person name="Lipzen A."/>
            <person name="Lundell T."/>
            <person name="Morin E."/>
            <person name="Murat C."/>
            <person name="Sun H."/>
            <person name="Tunlid A."/>
            <person name="Henrissat B."/>
            <person name="Grigoriev I.V."/>
            <person name="Hibbett D.S."/>
            <person name="Martin F."/>
            <person name="Nordberg H.P."/>
            <person name="Cantor M.N."/>
            <person name="Hua S.X."/>
        </authorList>
    </citation>
    <scope>NUCLEOTIDE SEQUENCE [LARGE SCALE GENOMIC DNA]</scope>
    <source>
        <strain evidence="2 3">MAFF 305830</strain>
    </source>
</reference>
<evidence type="ECO:0000313" key="2">
    <source>
        <dbReference type="EMBL" id="KIM33595.1"/>
    </source>
</evidence>
<dbReference type="EMBL" id="KN824278">
    <property type="protein sequence ID" value="KIM33595.1"/>
    <property type="molecule type" value="Genomic_DNA"/>
</dbReference>
<dbReference type="HOGENOM" id="CLU_502639_0_0_1"/>
<dbReference type="AlphaFoldDB" id="A0A0C3B9X0"/>
<keyword evidence="3" id="KW-1185">Reference proteome</keyword>
<feature type="region of interest" description="Disordered" evidence="1">
    <location>
        <begin position="475"/>
        <end position="549"/>
    </location>
</feature>
<reference evidence="3" key="2">
    <citation type="submission" date="2015-01" db="EMBL/GenBank/DDBJ databases">
        <title>Evolutionary Origins and Diversification of the Mycorrhizal Mutualists.</title>
        <authorList>
            <consortium name="DOE Joint Genome Institute"/>
            <consortium name="Mycorrhizal Genomics Consortium"/>
            <person name="Kohler A."/>
            <person name="Kuo A."/>
            <person name="Nagy L.G."/>
            <person name="Floudas D."/>
            <person name="Copeland A."/>
            <person name="Barry K.W."/>
            <person name="Cichocki N."/>
            <person name="Veneault-Fourrey C."/>
            <person name="LaButti K."/>
            <person name="Lindquist E.A."/>
            <person name="Lipzen A."/>
            <person name="Lundell T."/>
            <person name="Morin E."/>
            <person name="Murat C."/>
            <person name="Riley R."/>
            <person name="Ohm R."/>
            <person name="Sun H."/>
            <person name="Tunlid A."/>
            <person name="Henrissat B."/>
            <person name="Grigoriev I.V."/>
            <person name="Hibbett D.S."/>
            <person name="Martin F."/>
        </authorList>
    </citation>
    <scope>NUCLEOTIDE SEQUENCE [LARGE SCALE GENOMIC DNA]</scope>
    <source>
        <strain evidence="3">MAFF 305830</strain>
    </source>
</reference>
<organism evidence="2 3">
    <name type="scientific">Serendipita vermifera MAFF 305830</name>
    <dbReference type="NCBI Taxonomy" id="933852"/>
    <lineage>
        <taxon>Eukaryota</taxon>
        <taxon>Fungi</taxon>
        <taxon>Dikarya</taxon>
        <taxon>Basidiomycota</taxon>
        <taxon>Agaricomycotina</taxon>
        <taxon>Agaricomycetes</taxon>
        <taxon>Sebacinales</taxon>
        <taxon>Serendipitaceae</taxon>
        <taxon>Serendipita</taxon>
    </lineage>
</organism>
<name>A0A0C3B9X0_SERVB</name>
<gene>
    <name evidence="2" type="ORF">M408DRAFT_157485</name>
</gene>
<evidence type="ECO:0000313" key="3">
    <source>
        <dbReference type="Proteomes" id="UP000054097"/>
    </source>
</evidence>
<dbReference type="OrthoDB" id="3258555at2759"/>
<dbReference type="Proteomes" id="UP000054097">
    <property type="component" value="Unassembled WGS sequence"/>
</dbReference>
<protein>
    <submittedName>
        <fullName evidence="2">Uncharacterized protein</fullName>
    </submittedName>
</protein>
<sequence length="549" mass="62128">MSNDGSSTCTQCDVNRFDLQRKIRQLTEKLEYSQLQNSLLSSECDRLRKELREAEFKGRSSVRLLSPPSLPDEVLHYIFSMATHFDGLASRHWDSIDHQWKISSLARRSIPAVCRKWHKIGLKFLYQHIVLSQTSQITRLFGVLANLSSLSQEQCMEWVHSLEFIIKDGRDERQTVTFADAATRLLLRLPASKLRKFGLNCGECCRQSSLIITNIAEKAIRKAGTGLEVLHLPCLQASPQGDWSSTDWARLSTLQTLSLTGGVWGSCLTIGYVMTDANALMAVGTAMTSICTLFINCNEIQWYYEGLFLQFLESAVHLETMHIIVHRETPLIGRALDRFLSKVPRLKRLFITPSSRLRMFSVPQAGVGRVIQVSLEEITVDMSDLGLHGFPAIRILEPLVRSIMSRRFPNLLRIIIKGNHQDGCLDAYQVCLQEDVDLWEKLINWCSEEGIAVNDQEGHAIHLWHRRHAIRCDDVTGSNGLGTEDDEWQERSESSDFSGSHTETDDDGISDDSEDSPYRYVRRPDLEWVGSDSEEALSDLEGLQPSSDG</sequence>